<keyword evidence="6" id="KW-0812">Transmembrane</keyword>
<reference evidence="7 8" key="1">
    <citation type="submission" date="2020-10" db="EMBL/GenBank/DDBJ databases">
        <title>Complete genome sequence of Corynebacterium jeddahense DSM 45997, type strain of Corynebacterium jeddahense.</title>
        <authorList>
            <person name="Busche T."/>
            <person name="Kalinowski J."/>
            <person name="Ruckert C."/>
        </authorList>
    </citation>
    <scope>NUCLEOTIDE SEQUENCE [LARGE SCALE GENOMIC DNA]</scope>
    <source>
        <strain evidence="7 8">DSM 45997</strain>
    </source>
</reference>
<dbReference type="PANTHER" id="PTHR33630">
    <property type="entry name" value="CUTINASE RV1984C-RELATED-RELATED"/>
    <property type="match status" value="1"/>
</dbReference>
<dbReference type="Pfam" id="PF01083">
    <property type="entry name" value="Cutinase"/>
    <property type="match status" value="1"/>
</dbReference>
<proteinExistence type="inferred from homology"/>
<comment type="similarity">
    <text evidence="1">Belongs to the cutinase family.</text>
</comment>
<dbReference type="InterPro" id="IPR029058">
    <property type="entry name" value="AB_hydrolase_fold"/>
</dbReference>
<feature type="transmembrane region" description="Helical" evidence="6">
    <location>
        <begin position="7"/>
        <end position="27"/>
    </location>
</feature>
<gene>
    <name evidence="7" type="ORF">CJEDD_11130</name>
</gene>
<dbReference type="EMBL" id="CP063194">
    <property type="protein sequence ID" value="WCZ39795.1"/>
    <property type="molecule type" value="Genomic_DNA"/>
</dbReference>
<evidence type="ECO:0000256" key="6">
    <source>
        <dbReference type="SAM" id="Phobius"/>
    </source>
</evidence>
<dbReference type="Gene3D" id="3.40.50.1820">
    <property type="entry name" value="alpha/beta hydrolase"/>
    <property type="match status" value="1"/>
</dbReference>
<evidence type="ECO:0000313" key="7">
    <source>
        <dbReference type="EMBL" id="WCZ39795.1"/>
    </source>
</evidence>
<dbReference type="PANTHER" id="PTHR33630:SF9">
    <property type="entry name" value="CUTINASE 4"/>
    <property type="match status" value="1"/>
</dbReference>
<evidence type="ECO:0000256" key="3">
    <source>
        <dbReference type="ARBA" id="ARBA00022801"/>
    </source>
</evidence>
<feature type="region of interest" description="Disordered" evidence="5">
    <location>
        <begin position="35"/>
        <end position="61"/>
    </location>
</feature>
<organism evidence="7 8">
    <name type="scientific">Corynebacterium jeddahense</name>
    <dbReference type="NCBI Taxonomy" id="1414719"/>
    <lineage>
        <taxon>Bacteria</taxon>
        <taxon>Bacillati</taxon>
        <taxon>Actinomycetota</taxon>
        <taxon>Actinomycetes</taxon>
        <taxon>Mycobacteriales</taxon>
        <taxon>Corynebacteriaceae</taxon>
        <taxon>Corynebacterium</taxon>
    </lineage>
</organism>
<name>A0ABY7UPT3_9CORY</name>
<keyword evidence="4" id="KW-1015">Disulfide bond</keyword>
<keyword evidence="2" id="KW-0719">Serine esterase</keyword>
<dbReference type="RefSeq" id="WP_042407958.1">
    <property type="nucleotide sequence ID" value="NZ_CBYN010000070.1"/>
</dbReference>
<accession>A0ABY7UPT3</accession>
<keyword evidence="6" id="KW-1133">Transmembrane helix</keyword>
<protein>
    <submittedName>
        <fullName evidence="7">Cutinase</fullName>
    </submittedName>
</protein>
<feature type="compositionally biased region" description="Low complexity" evidence="5">
    <location>
        <begin position="44"/>
        <end position="61"/>
    </location>
</feature>
<dbReference type="SMART" id="SM01110">
    <property type="entry name" value="Cutinase"/>
    <property type="match status" value="1"/>
</dbReference>
<evidence type="ECO:0000313" key="8">
    <source>
        <dbReference type="Proteomes" id="UP001218071"/>
    </source>
</evidence>
<evidence type="ECO:0000256" key="5">
    <source>
        <dbReference type="SAM" id="MobiDB-lite"/>
    </source>
</evidence>
<dbReference type="Proteomes" id="UP001218071">
    <property type="component" value="Chromosome"/>
</dbReference>
<evidence type="ECO:0000256" key="1">
    <source>
        <dbReference type="ARBA" id="ARBA00007534"/>
    </source>
</evidence>
<keyword evidence="8" id="KW-1185">Reference proteome</keyword>
<evidence type="ECO:0000256" key="4">
    <source>
        <dbReference type="ARBA" id="ARBA00023157"/>
    </source>
</evidence>
<dbReference type="InterPro" id="IPR000675">
    <property type="entry name" value="Cutinase/axe"/>
</dbReference>
<keyword evidence="3" id="KW-0378">Hydrolase</keyword>
<evidence type="ECO:0000256" key="2">
    <source>
        <dbReference type="ARBA" id="ARBA00022487"/>
    </source>
</evidence>
<keyword evidence="6" id="KW-0472">Membrane</keyword>
<sequence>MRRSRNVFVVAAVLVVLALIGLGIYQWRTGSEGELPNAGGPLGTSSSPAPETAATTTTPAEPEWCPAVEVVSVPGTWESSADDDPFNPQANPASYMLTITKPLQEAYDIGRVRVFTVPYTAQFRNIQTERGRAEMTYDDSRAEGTAKLSGELRFVAQTCPTTKFIIAGFSQGAVIAGDVTSQIGNSAGPIAPERLLGAVMIADGRRENGVGVNPGVDVKGTGAEIALQPLQRVADTVTPGATLTGPRPGGFGVVADRAYEICAPDDTVCDAPLNVGNAVERARALIAANGNHSLYATNPGVIPGTTASEWTVHWVRGVVESM</sequence>
<dbReference type="SUPFAM" id="SSF53474">
    <property type="entry name" value="alpha/beta-Hydrolases"/>
    <property type="match status" value="1"/>
</dbReference>